<dbReference type="WBParaSite" id="MCU_007053-RA">
    <property type="protein sequence ID" value="MCU_007053-RA"/>
    <property type="gene ID" value="MCU_007053"/>
</dbReference>
<name>A0A0R3UMD1_MESCO</name>
<evidence type="ECO:0000259" key="1">
    <source>
        <dbReference type="Pfam" id="PF19007"/>
    </source>
</evidence>
<proteinExistence type="predicted"/>
<dbReference type="EMBL" id="UXSR01005593">
    <property type="protein sequence ID" value="VDD82896.1"/>
    <property type="molecule type" value="Genomic_DNA"/>
</dbReference>
<sequence>MLNSRLREPAYCGLTENAPTDVPRRRLKPTTIKDRIASIVSIHIPSGSSNNDHFFRSKNSQWKVDLVEDYDFTNMNDHFGLLSLGKVEEQIGDNKSDLCHITKVFDRNTLFSSINDSLQDSTYKLDTSDCVLTCIASDSNFIYIAIQNLPFIFKIDLIPPNLICESPKEQRGMSVTKLHLRTSESTELIPSSICLRSVQGETKEVYVIGYSQTDNVSSHLLACFSTDGHLVAQTRKHSYRRYLALDVDTDGCLLMACSSDPENTSGVPLTTQICKLTPYFERRIFSITMRKGETHYFPEWITKSCARGQCWASVGRWDNASQTVSRRLFSFPGVQPKCEIDGNVRSPKEWLRVISWNFDSFPAGPIFALDSEHLLAIDTERTSLALIAWPMEQESANLQRLTKPSNRKIDHFCVSTTLNSTAFFSSGGDIFKFTFPEVAKPLQ</sequence>
<dbReference type="AlphaFoldDB" id="A0A0R3UMD1"/>
<dbReference type="OrthoDB" id="6241682at2759"/>
<keyword evidence="3" id="KW-1185">Reference proteome</keyword>
<evidence type="ECO:0000313" key="4">
    <source>
        <dbReference type="WBParaSite" id="MCU_007053-RA"/>
    </source>
</evidence>
<dbReference type="Proteomes" id="UP000267029">
    <property type="component" value="Unassembled WGS sequence"/>
</dbReference>
<organism evidence="2 3">
    <name type="scientific">Mesocestoides corti</name>
    <name type="common">Flatworm</name>
    <dbReference type="NCBI Taxonomy" id="53468"/>
    <lineage>
        <taxon>Eukaryota</taxon>
        <taxon>Metazoa</taxon>
        <taxon>Spiralia</taxon>
        <taxon>Lophotrochozoa</taxon>
        <taxon>Platyhelminthes</taxon>
        <taxon>Cestoda</taxon>
        <taxon>Eucestoda</taxon>
        <taxon>Cyclophyllidea</taxon>
        <taxon>Mesocestoididae</taxon>
        <taxon>Mesocestoides</taxon>
    </lineage>
</organism>
<accession>A0A0R3UMD1</accession>
<dbReference type="InterPro" id="IPR043794">
    <property type="entry name" value="DUF5736"/>
</dbReference>
<dbReference type="Pfam" id="PF19007">
    <property type="entry name" value="DUF5736"/>
    <property type="match status" value="1"/>
</dbReference>
<reference evidence="2 3" key="1">
    <citation type="submission" date="2018-10" db="EMBL/GenBank/DDBJ databases">
        <authorList>
            <consortium name="Pathogen Informatics"/>
        </authorList>
    </citation>
    <scope>NUCLEOTIDE SEQUENCE [LARGE SCALE GENOMIC DNA]</scope>
</reference>
<gene>
    <name evidence="2" type="ORF">MCOS_LOCUS8899</name>
</gene>
<evidence type="ECO:0000313" key="3">
    <source>
        <dbReference type="Proteomes" id="UP000267029"/>
    </source>
</evidence>
<evidence type="ECO:0000313" key="2">
    <source>
        <dbReference type="EMBL" id="VDD82896.1"/>
    </source>
</evidence>
<reference evidence="4" key="2">
    <citation type="submission" date="2019-11" db="UniProtKB">
        <authorList>
            <consortium name="WormBaseParasite"/>
        </authorList>
    </citation>
    <scope>IDENTIFICATION</scope>
</reference>
<feature type="domain" description="DUF5736" evidence="1">
    <location>
        <begin position="200"/>
        <end position="425"/>
    </location>
</feature>
<protein>
    <submittedName>
        <fullName evidence="4">DUF5736 domain-containing protein</fullName>
    </submittedName>
</protein>